<evidence type="ECO:0000256" key="1">
    <source>
        <dbReference type="ARBA" id="ARBA00004651"/>
    </source>
</evidence>
<keyword evidence="10" id="KW-1185">Reference proteome</keyword>
<dbReference type="Pfam" id="PF09721">
    <property type="entry name" value="Exosortase_EpsH"/>
    <property type="match status" value="1"/>
</dbReference>
<feature type="transmembrane region" description="Helical" evidence="8">
    <location>
        <begin position="232"/>
        <end position="250"/>
    </location>
</feature>
<keyword evidence="5" id="KW-0378">Hydrolase</keyword>
<feature type="transmembrane region" description="Helical" evidence="8">
    <location>
        <begin position="108"/>
        <end position="125"/>
    </location>
</feature>
<dbReference type="InterPro" id="IPR026392">
    <property type="entry name" value="Exo/Archaeosortase_dom"/>
</dbReference>
<dbReference type="EMBL" id="JTHE03000013">
    <property type="protein sequence ID" value="MCM1981603.1"/>
    <property type="molecule type" value="Genomic_DNA"/>
</dbReference>
<evidence type="ECO:0000256" key="4">
    <source>
        <dbReference type="ARBA" id="ARBA00022692"/>
    </source>
</evidence>
<accession>A0ABD4SZ01</accession>
<evidence type="ECO:0000256" key="2">
    <source>
        <dbReference type="ARBA" id="ARBA00022475"/>
    </source>
</evidence>
<keyword evidence="4 8" id="KW-0812">Transmembrane</keyword>
<evidence type="ECO:0000256" key="7">
    <source>
        <dbReference type="ARBA" id="ARBA00023136"/>
    </source>
</evidence>
<proteinExistence type="predicted"/>
<feature type="transmembrane region" description="Helical" evidence="8">
    <location>
        <begin position="202"/>
        <end position="220"/>
    </location>
</feature>
<keyword evidence="7 8" id="KW-0472">Membrane</keyword>
<protein>
    <submittedName>
        <fullName evidence="9">Exosortase/archaeosortase family protein</fullName>
    </submittedName>
</protein>
<dbReference type="Proteomes" id="UP000031561">
    <property type="component" value="Unassembled WGS sequence"/>
</dbReference>
<keyword evidence="2" id="KW-1003">Cell membrane</keyword>
<evidence type="ECO:0000256" key="8">
    <source>
        <dbReference type="SAM" id="Phobius"/>
    </source>
</evidence>
<evidence type="ECO:0000313" key="10">
    <source>
        <dbReference type="Proteomes" id="UP000031561"/>
    </source>
</evidence>
<comment type="subcellular location">
    <subcellularLocation>
        <location evidence="1">Cell membrane</location>
        <topology evidence="1">Multi-pass membrane protein</topology>
    </subcellularLocation>
</comment>
<feature type="transmembrane region" description="Helical" evidence="8">
    <location>
        <begin position="270"/>
        <end position="288"/>
    </location>
</feature>
<reference evidence="9 10" key="1">
    <citation type="journal article" date="2015" name="Genome Announc.">
        <title>Draft Genome Sequence of Filamentous Marine Cyanobacterium Lyngbya confervoides Strain BDU141951.</title>
        <authorList>
            <person name="Chandrababunaidu M.M."/>
            <person name="Sen D."/>
            <person name="Tripathy S."/>
        </authorList>
    </citation>
    <scope>NUCLEOTIDE SEQUENCE [LARGE SCALE GENOMIC DNA]</scope>
    <source>
        <strain evidence="9 10">BDU141951</strain>
    </source>
</reference>
<keyword evidence="6 8" id="KW-1133">Transmembrane helix</keyword>
<gene>
    <name evidence="9" type="ORF">QQ91_0001995</name>
</gene>
<evidence type="ECO:0000256" key="3">
    <source>
        <dbReference type="ARBA" id="ARBA00022670"/>
    </source>
</evidence>
<evidence type="ECO:0000313" key="9">
    <source>
        <dbReference type="EMBL" id="MCM1981603.1"/>
    </source>
</evidence>
<feature type="transmembrane region" description="Helical" evidence="8">
    <location>
        <begin position="20"/>
        <end position="37"/>
    </location>
</feature>
<feature type="transmembrane region" description="Helical" evidence="8">
    <location>
        <begin position="131"/>
        <end position="152"/>
    </location>
</feature>
<keyword evidence="3" id="KW-0645">Protease</keyword>
<comment type="caution">
    <text evidence="9">The sequence shown here is derived from an EMBL/GenBank/DDBJ whole genome shotgun (WGS) entry which is preliminary data.</text>
</comment>
<evidence type="ECO:0000256" key="6">
    <source>
        <dbReference type="ARBA" id="ARBA00022989"/>
    </source>
</evidence>
<dbReference type="RefSeq" id="WP_166279348.1">
    <property type="nucleotide sequence ID" value="NZ_JTHE03000013.1"/>
</dbReference>
<dbReference type="GO" id="GO:0006508">
    <property type="term" value="P:proteolysis"/>
    <property type="evidence" value="ECO:0007669"/>
    <property type="project" value="UniProtKB-KW"/>
</dbReference>
<feature type="transmembrane region" description="Helical" evidence="8">
    <location>
        <begin position="81"/>
        <end position="101"/>
    </location>
</feature>
<dbReference type="GO" id="GO:0005886">
    <property type="term" value="C:plasma membrane"/>
    <property type="evidence" value="ECO:0007669"/>
    <property type="project" value="UniProtKB-SubCell"/>
</dbReference>
<evidence type="ECO:0000256" key="5">
    <source>
        <dbReference type="ARBA" id="ARBA00022801"/>
    </source>
</evidence>
<feature type="transmembrane region" description="Helical" evidence="8">
    <location>
        <begin position="164"/>
        <end position="182"/>
    </location>
</feature>
<dbReference type="AlphaFoldDB" id="A0ABD4SZ01"/>
<name>A0ABD4SZ01_9CYAN</name>
<dbReference type="GO" id="GO:0008233">
    <property type="term" value="F:peptidase activity"/>
    <property type="evidence" value="ECO:0007669"/>
    <property type="project" value="UniProtKB-KW"/>
</dbReference>
<sequence length="311" mass="34318">MTRPGVCPPNPLDGDNRPPAGLVPLYVGLVCLHLALVYRMSSHLDELVIAALFWLVLYRRIRGLGAVQDSLAERGNSRSDRWSQLLAGVIVACLLTHSFSFYWFDSSFTNLMPGLAVLAIGLLGAGRRLRLFYLELLFSSSFLIPKTLLTVWLNQGSGLLLQKLTAQAAAFVLYYIGLPVALQGIQIQLPQGQVHVELGCTAYPAVMALVQIWFLLMLLMPMGGGPTLKVGGITLIVTYLITVARVAYLAFIVDQPQLFEFWHGDPGQEIISTLLIMILGLTYYFTFLRQTEGCDQSEDPLIEGAGHYETL</sequence>
<dbReference type="InterPro" id="IPR019127">
    <property type="entry name" value="Exosortase"/>
</dbReference>
<dbReference type="NCBIfam" id="TIGR04178">
    <property type="entry name" value="exo_archaeo"/>
    <property type="match status" value="1"/>
</dbReference>
<organism evidence="9 10">
    <name type="scientific">Lyngbya confervoides BDU141951</name>
    <dbReference type="NCBI Taxonomy" id="1574623"/>
    <lineage>
        <taxon>Bacteria</taxon>
        <taxon>Bacillati</taxon>
        <taxon>Cyanobacteriota</taxon>
        <taxon>Cyanophyceae</taxon>
        <taxon>Oscillatoriophycideae</taxon>
        <taxon>Oscillatoriales</taxon>
        <taxon>Microcoleaceae</taxon>
        <taxon>Lyngbya</taxon>
    </lineage>
</organism>